<feature type="active site" description="Proton acceptor" evidence="9">
    <location>
        <position position="188"/>
    </location>
</feature>
<dbReference type="GO" id="GO:0046872">
    <property type="term" value="F:metal ion binding"/>
    <property type="evidence" value="ECO:0007669"/>
    <property type="project" value="UniProtKB-KW"/>
</dbReference>
<evidence type="ECO:0000256" key="9">
    <source>
        <dbReference type="PIRSR" id="PIRSR604808-1"/>
    </source>
</evidence>
<dbReference type="GO" id="GO:0008311">
    <property type="term" value="F:double-stranded DNA 3'-5' DNA exonuclease activity"/>
    <property type="evidence" value="ECO:0007669"/>
    <property type="project" value="UniProtKB-EC"/>
</dbReference>
<dbReference type="GO" id="GO:0006284">
    <property type="term" value="P:base-excision repair"/>
    <property type="evidence" value="ECO:0007669"/>
    <property type="project" value="TreeGrafter"/>
</dbReference>
<evidence type="ECO:0000256" key="5">
    <source>
        <dbReference type="ARBA" id="ARBA00022763"/>
    </source>
</evidence>
<evidence type="ECO:0000256" key="3">
    <source>
        <dbReference type="ARBA" id="ARBA00012115"/>
    </source>
</evidence>
<reference evidence="13" key="1">
    <citation type="submission" date="2025-08" db="UniProtKB">
        <authorList>
            <consortium name="Ensembl"/>
        </authorList>
    </citation>
    <scope>IDENTIFICATION</scope>
</reference>
<dbReference type="Proteomes" id="UP000472262">
    <property type="component" value="Unassembled WGS sequence"/>
</dbReference>
<evidence type="ECO:0000256" key="11">
    <source>
        <dbReference type="PIRSR" id="PIRSR604808-3"/>
    </source>
</evidence>
<dbReference type="InterPro" id="IPR004808">
    <property type="entry name" value="AP_endonuc_1"/>
</dbReference>
<accession>A0A672P311</accession>
<evidence type="ECO:0000259" key="12">
    <source>
        <dbReference type="Pfam" id="PF14529"/>
    </source>
</evidence>
<keyword evidence="10" id="KW-0464">Manganese</keyword>
<reference evidence="13" key="2">
    <citation type="submission" date="2025-09" db="UniProtKB">
        <authorList>
            <consortium name="Ensembl"/>
        </authorList>
    </citation>
    <scope>IDENTIFICATION</scope>
</reference>
<sequence>QTETEHLKLRRGWVGQVFSSSFNSHSRGVAILIHKKLHFRFEDMIKDTGGRYILILGQLFGERVLIGSVYAPNSFEPTFFSELTANISSFSFNHMIIGGDFNCALDPSIDLNPPKYTTASRQAVKLIKFCEDFGLLDAWRIINPKVRDFTFYSHPHRMSSRIDFVFVSRQIMDRTKECAIGICTLSEHKSVYAVISPAYINPASRHWRLQSSLLSYPKFLEFLEKEWMIFMENNKQPDTDPSLLWQTAKAYIRGSIISYSAAGEKSLMEKQLELERLVKDLQNKFINTPSCVLWKELDAARSALNQILNRKAETSLLFVLFNKDCHTPMSGD</sequence>
<feature type="active site" evidence="9">
    <location>
        <position position="70"/>
    </location>
</feature>
<comment type="catalytic activity">
    <reaction evidence="1">
        <text>Exonucleolytic cleavage in the 3'- to 5'-direction to yield nucleoside 5'-phosphates.</text>
        <dbReference type="EC" id="3.1.11.2"/>
    </reaction>
</comment>
<keyword evidence="5" id="KW-0227">DNA damage</keyword>
<dbReference type="GO" id="GO:0008081">
    <property type="term" value="F:phosphoric diester hydrolase activity"/>
    <property type="evidence" value="ECO:0007669"/>
    <property type="project" value="TreeGrafter"/>
</dbReference>
<organism evidence="13 14">
    <name type="scientific">Sinocyclocheilus grahami</name>
    <name type="common">Dianchi golden-line fish</name>
    <name type="synonym">Barbus grahami</name>
    <dbReference type="NCBI Taxonomy" id="75366"/>
    <lineage>
        <taxon>Eukaryota</taxon>
        <taxon>Metazoa</taxon>
        <taxon>Chordata</taxon>
        <taxon>Craniata</taxon>
        <taxon>Vertebrata</taxon>
        <taxon>Euteleostomi</taxon>
        <taxon>Actinopterygii</taxon>
        <taxon>Neopterygii</taxon>
        <taxon>Teleostei</taxon>
        <taxon>Ostariophysi</taxon>
        <taxon>Cypriniformes</taxon>
        <taxon>Cyprinidae</taxon>
        <taxon>Cyprininae</taxon>
        <taxon>Sinocyclocheilus</taxon>
    </lineage>
</organism>
<feature type="site" description="Interaction with DNA substrate" evidence="11">
    <location>
        <position position="188"/>
    </location>
</feature>
<keyword evidence="4 10" id="KW-0479">Metal-binding</keyword>
<feature type="domain" description="Endonuclease/exonuclease/phosphatase" evidence="12">
    <location>
        <begin position="65"/>
        <end position="191"/>
    </location>
</feature>
<dbReference type="InterPro" id="IPR005135">
    <property type="entry name" value="Endo/exonuclease/phosphatase"/>
</dbReference>
<dbReference type="SUPFAM" id="SSF56219">
    <property type="entry name" value="DNase I-like"/>
    <property type="match status" value="1"/>
</dbReference>
<name>A0A672P311_SINGR</name>
<dbReference type="Pfam" id="PF14529">
    <property type="entry name" value="Exo_endo_phos_2"/>
    <property type="match status" value="1"/>
</dbReference>
<feature type="site" description="Transition state stabilizer" evidence="11">
    <location>
        <position position="102"/>
    </location>
</feature>
<protein>
    <recommendedName>
        <fullName evidence="3">exodeoxyribonuclease III</fullName>
        <ecNumber evidence="3">3.1.11.2</ecNumber>
    </recommendedName>
</protein>
<keyword evidence="8" id="KW-0234">DNA repair</keyword>
<keyword evidence="14" id="KW-1185">Reference proteome</keyword>
<evidence type="ECO:0000256" key="10">
    <source>
        <dbReference type="PIRSR" id="PIRSR604808-2"/>
    </source>
</evidence>
<dbReference type="Gene3D" id="3.60.10.10">
    <property type="entry name" value="Endonuclease/exonuclease/phosphatase"/>
    <property type="match status" value="1"/>
</dbReference>
<comment type="similarity">
    <text evidence="2">Belongs to the DNA repair enzymes AP/ExoA family.</text>
</comment>
<dbReference type="Ensembl" id="ENSSGRT00000061570.1">
    <property type="protein sequence ID" value="ENSSGRP00000057677.1"/>
    <property type="gene ID" value="ENSSGRG00000030118.1"/>
</dbReference>
<evidence type="ECO:0000256" key="1">
    <source>
        <dbReference type="ARBA" id="ARBA00000493"/>
    </source>
</evidence>
<evidence type="ECO:0000256" key="8">
    <source>
        <dbReference type="ARBA" id="ARBA00023204"/>
    </source>
</evidence>
<dbReference type="GO" id="GO:0003906">
    <property type="term" value="F:DNA-(apurinic or apyrimidinic site) endonuclease activity"/>
    <property type="evidence" value="ECO:0007669"/>
    <property type="project" value="TreeGrafter"/>
</dbReference>
<dbReference type="GO" id="GO:0005634">
    <property type="term" value="C:nucleus"/>
    <property type="evidence" value="ECO:0007669"/>
    <property type="project" value="TreeGrafter"/>
</dbReference>
<dbReference type="InterPro" id="IPR036691">
    <property type="entry name" value="Endo/exonu/phosph_ase_sf"/>
</dbReference>
<keyword evidence="6" id="KW-0378">Hydrolase</keyword>
<dbReference type="InParanoid" id="A0A672P311"/>
<feature type="binding site" evidence="10">
    <location>
        <position position="188"/>
    </location>
    <ligand>
        <name>Mg(2+)</name>
        <dbReference type="ChEBI" id="CHEBI:18420"/>
        <label>1</label>
    </ligand>
</feature>
<evidence type="ECO:0000256" key="4">
    <source>
        <dbReference type="ARBA" id="ARBA00022723"/>
    </source>
</evidence>
<evidence type="ECO:0000313" key="14">
    <source>
        <dbReference type="Proteomes" id="UP000472262"/>
    </source>
</evidence>
<evidence type="ECO:0000256" key="6">
    <source>
        <dbReference type="ARBA" id="ARBA00022801"/>
    </source>
</evidence>
<keyword evidence="7 10" id="KW-0460">Magnesium</keyword>
<dbReference type="PANTHER" id="PTHR22748:SF26">
    <property type="entry name" value="ENDONUCLEASE_EXONUCLEASE_PHOSPHATASE DOMAIN-CONTAINING PROTEIN"/>
    <property type="match status" value="1"/>
</dbReference>
<dbReference type="OMA" id="HVSLSIC"/>
<feature type="binding site" evidence="10">
    <location>
        <position position="102"/>
    </location>
    <ligand>
        <name>Mg(2+)</name>
        <dbReference type="ChEBI" id="CHEBI:18420"/>
        <label>1</label>
    </ligand>
</feature>
<comment type="cofactor">
    <cofactor evidence="10">
        <name>Mg(2+)</name>
        <dbReference type="ChEBI" id="CHEBI:18420"/>
    </cofactor>
    <cofactor evidence="10">
        <name>Mn(2+)</name>
        <dbReference type="ChEBI" id="CHEBI:29035"/>
    </cofactor>
    <text evidence="10">Probably binds two magnesium or manganese ions per subunit.</text>
</comment>
<evidence type="ECO:0000313" key="13">
    <source>
        <dbReference type="Ensembl" id="ENSSGRP00000057677.1"/>
    </source>
</evidence>
<dbReference type="CDD" id="cd09076">
    <property type="entry name" value="L1-EN"/>
    <property type="match status" value="1"/>
</dbReference>
<feature type="active site" description="Proton donor/acceptor" evidence="9">
    <location>
        <position position="100"/>
    </location>
</feature>
<feature type="site" description="Important for catalytic activity" evidence="11">
    <location>
        <position position="163"/>
    </location>
</feature>
<dbReference type="PANTHER" id="PTHR22748">
    <property type="entry name" value="AP ENDONUCLEASE"/>
    <property type="match status" value="1"/>
</dbReference>
<dbReference type="EC" id="3.1.11.2" evidence="3"/>
<proteinExistence type="inferred from homology"/>
<dbReference type="AlphaFoldDB" id="A0A672P311"/>
<evidence type="ECO:0000256" key="2">
    <source>
        <dbReference type="ARBA" id="ARBA00007092"/>
    </source>
</evidence>
<evidence type="ECO:0000256" key="7">
    <source>
        <dbReference type="ARBA" id="ARBA00022842"/>
    </source>
</evidence>
<feature type="binding site" evidence="10">
    <location>
        <position position="100"/>
    </location>
    <ligand>
        <name>Mg(2+)</name>
        <dbReference type="ChEBI" id="CHEBI:18420"/>
        <label>1</label>
    </ligand>
</feature>